<dbReference type="SUPFAM" id="SSF55550">
    <property type="entry name" value="SH2 domain"/>
    <property type="match status" value="1"/>
</dbReference>
<dbReference type="Proteomes" id="UP000054560">
    <property type="component" value="Unassembled WGS sequence"/>
</dbReference>
<keyword evidence="3" id="KW-1185">Reference proteome</keyword>
<feature type="domain" description="SH2" evidence="1">
    <location>
        <begin position="10"/>
        <end position="59"/>
    </location>
</feature>
<dbReference type="InterPro" id="IPR000980">
    <property type="entry name" value="SH2"/>
</dbReference>
<sequence>MNGFHHATPDSAQNNGQYCVSFLNDKVRHCRVYLNERGAYYLTTNRHSFNTIGELIDYYKSSYLTHAAGEDGVQPTLFK</sequence>
<dbReference type="EMBL" id="KQ250681">
    <property type="protein sequence ID" value="KNC70611.1"/>
    <property type="molecule type" value="Genomic_DNA"/>
</dbReference>
<accession>A0A0L0F1X0</accession>
<dbReference type="Pfam" id="PF00017">
    <property type="entry name" value="SH2"/>
    <property type="match status" value="1"/>
</dbReference>
<name>A0A0L0F1X0_9EUKA</name>
<gene>
    <name evidence="2" type="ORF">SARC_16859</name>
</gene>
<organism evidence="2 3">
    <name type="scientific">Sphaeroforma arctica JP610</name>
    <dbReference type="NCBI Taxonomy" id="667725"/>
    <lineage>
        <taxon>Eukaryota</taxon>
        <taxon>Ichthyosporea</taxon>
        <taxon>Ichthyophonida</taxon>
        <taxon>Sphaeroforma</taxon>
    </lineage>
</organism>
<evidence type="ECO:0000259" key="1">
    <source>
        <dbReference type="Pfam" id="PF00017"/>
    </source>
</evidence>
<dbReference type="AlphaFoldDB" id="A0A0L0F1X0"/>
<reference evidence="2 3" key="1">
    <citation type="submission" date="2011-02" db="EMBL/GenBank/DDBJ databases">
        <title>The Genome Sequence of Sphaeroforma arctica JP610.</title>
        <authorList>
            <consortium name="The Broad Institute Genome Sequencing Platform"/>
            <person name="Russ C."/>
            <person name="Cuomo C."/>
            <person name="Young S.K."/>
            <person name="Zeng Q."/>
            <person name="Gargeya S."/>
            <person name="Alvarado L."/>
            <person name="Berlin A."/>
            <person name="Chapman S.B."/>
            <person name="Chen Z."/>
            <person name="Freedman E."/>
            <person name="Gellesch M."/>
            <person name="Goldberg J."/>
            <person name="Griggs A."/>
            <person name="Gujja S."/>
            <person name="Heilman E."/>
            <person name="Heiman D."/>
            <person name="Howarth C."/>
            <person name="Mehta T."/>
            <person name="Neiman D."/>
            <person name="Pearson M."/>
            <person name="Roberts A."/>
            <person name="Saif S."/>
            <person name="Shea T."/>
            <person name="Shenoy N."/>
            <person name="Sisk P."/>
            <person name="Stolte C."/>
            <person name="Sykes S."/>
            <person name="White J."/>
            <person name="Yandava C."/>
            <person name="Burger G."/>
            <person name="Gray M.W."/>
            <person name="Holland P.W.H."/>
            <person name="King N."/>
            <person name="Lang F.B.F."/>
            <person name="Roger A.J."/>
            <person name="Ruiz-Trillo I."/>
            <person name="Haas B."/>
            <person name="Nusbaum C."/>
            <person name="Birren B."/>
        </authorList>
    </citation>
    <scope>NUCLEOTIDE SEQUENCE [LARGE SCALE GENOMIC DNA]</scope>
    <source>
        <strain evidence="2 3">JP610</strain>
    </source>
</reference>
<proteinExistence type="predicted"/>
<evidence type="ECO:0000313" key="3">
    <source>
        <dbReference type="Proteomes" id="UP000054560"/>
    </source>
</evidence>
<dbReference type="Gene3D" id="3.30.505.10">
    <property type="entry name" value="SH2 domain"/>
    <property type="match status" value="1"/>
</dbReference>
<evidence type="ECO:0000313" key="2">
    <source>
        <dbReference type="EMBL" id="KNC70611.1"/>
    </source>
</evidence>
<dbReference type="RefSeq" id="XP_014144513.1">
    <property type="nucleotide sequence ID" value="XM_014289038.1"/>
</dbReference>
<dbReference type="InterPro" id="IPR036860">
    <property type="entry name" value="SH2_dom_sf"/>
</dbReference>
<feature type="non-terminal residue" evidence="2">
    <location>
        <position position="79"/>
    </location>
</feature>
<dbReference type="GeneID" id="25917363"/>
<protein>
    <recommendedName>
        <fullName evidence="1">SH2 domain-containing protein</fullName>
    </recommendedName>
</protein>